<evidence type="ECO:0000313" key="2">
    <source>
        <dbReference type="Proteomes" id="UP000004470"/>
    </source>
</evidence>
<sequence>MSVEKGVWLMIFTYDVLKDVISTGKPIIINEQSQIQKLMADKIAAIKFVSKIKNEHEYYCFLELNPGKGIVFSSDGNTFDGFSVFQIPLSEFYFDVDVDKGIIGIEDGVGNETDFLDLFTGPSIGEFSRKYHHASDEEIMHGNTYEMTDRYLGDYLGFEGEDAQKLNLTLLRFLMAVYFDQNPASKPVK</sequence>
<dbReference type="HOGENOM" id="CLU_1531128_0_0_9"/>
<protein>
    <submittedName>
        <fullName evidence="1">Uncharacterized protein</fullName>
    </submittedName>
</protein>
<name>E0NGH6_PEDAC</name>
<evidence type="ECO:0000313" key="1">
    <source>
        <dbReference type="EMBL" id="EFL95286.1"/>
    </source>
</evidence>
<accession>E0NGH6</accession>
<gene>
    <name evidence="1" type="ORF">HMPREF0623_1023</name>
</gene>
<comment type="caution">
    <text evidence="1">The sequence shown here is derived from an EMBL/GenBank/DDBJ whole genome shotgun (WGS) entry which is preliminary data.</text>
</comment>
<dbReference type="AlphaFoldDB" id="E0NGH6"/>
<organism evidence="1 2">
    <name type="scientific">Pediococcus acidilactici DSM 20284</name>
    <dbReference type="NCBI Taxonomy" id="862514"/>
    <lineage>
        <taxon>Bacteria</taxon>
        <taxon>Bacillati</taxon>
        <taxon>Bacillota</taxon>
        <taxon>Bacilli</taxon>
        <taxon>Lactobacillales</taxon>
        <taxon>Lactobacillaceae</taxon>
        <taxon>Pediococcus</taxon>
        <taxon>Pediococcus acidilactici group</taxon>
    </lineage>
</organism>
<keyword evidence="2" id="KW-1185">Reference proteome</keyword>
<proteinExistence type="predicted"/>
<dbReference type="EMBL" id="AEEG01000004">
    <property type="protein sequence ID" value="EFL95286.1"/>
    <property type="molecule type" value="Genomic_DNA"/>
</dbReference>
<dbReference type="Proteomes" id="UP000004470">
    <property type="component" value="Unassembled WGS sequence"/>
</dbReference>
<reference evidence="1" key="1">
    <citation type="submission" date="2010-07" db="EMBL/GenBank/DDBJ databases">
        <authorList>
            <person name="Muzny D."/>
            <person name="Qin X."/>
            <person name="Deng J."/>
            <person name="Jiang H."/>
            <person name="Liu Y."/>
            <person name="Qu J."/>
            <person name="Song X.-Z."/>
            <person name="Zhang L."/>
            <person name="Thornton R."/>
            <person name="Coyle M."/>
            <person name="Francisco L."/>
            <person name="Jackson L."/>
            <person name="Javaid M."/>
            <person name="Korchina V."/>
            <person name="Kovar C."/>
            <person name="Mata R."/>
            <person name="Mathew T."/>
            <person name="Ngo R."/>
            <person name="Nguyen L."/>
            <person name="Nguyen N."/>
            <person name="Okwuonu G."/>
            <person name="Ongeri F."/>
            <person name="Pham C."/>
            <person name="Simmons D."/>
            <person name="Wilczek-Boney K."/>
            <person name="Hale W."/>
            <person name="Jakkamsetti A."/>
            <person name="Pham P."/>
            <person name="Ruth R."/>
            <person name="San Lucas F."/>
            <person name="Warren J."/>
            <person name="Zhang J."/>
            <person name="Zhao Z."/>
            <person name="Zhou C."/>
            <person name="Zhu D."/>
            <person name="Lee S."/>
            <person name="Bess C."/>
            <person name="Blankenburg K."/>
            <person name="Forbes L."/>
            <person name="Fu Q."/>
            <person name="Gubbala S."/>
            <person name="Hirani K."/>
            <person name="Jayaseelan J.C."/>
            <person name="Lara F."/>
            <person name="Munidasa M."/>
            <person name="Palculict T."/>
            <person name="Patil S."/>
            <person name="Pu L.-L."/>
            <person name="Saada N."/>
            <person name="Tang L."/>
            <person name="Weissenberger G."/>
            <person name="Zhu Y."/>
            <person name="Hemphill L."/>
            <person name="Shang Y."/>
            <person name="Youmans B."/>
            <person name="Ayvaz T."/>
            <person name="Ross M."/>
            <person name="Santibanez J."/>
            <person name="Aqrawi P."/>
            <person name="Gross S."/>
            <person name="Joshi V."/>
            <person name="Fowler G."/>
            <person name="Nazareth L."/>
            <person name="Reid J."/>
            <person name="Worley K."/>
            <person name="Petrosino J."/>
            <person name="Highlander S."/>
            <person name="Gibbs R."/>
        </authorList>
    </citation>
    <scope>NUCLEOTIDE SEQUENCE [LARGE SCALE GENOMIC DNA]</scope>
    <source>
        <strain evidence="1">DSM 20284</strain>
    </source>
</reference>